<sequence length="145" mass="16442">MVCMDFGKLFSKIFGTNKFKFDEVHIDQEVIESILYYAKSSDPNEFMAIFEGEVKNSILHITGLIFLPSETSNEGVIVNTGMLPVMRTQWGSVHSHPGPSAMPSDADLFSFSKNGLFHMIICQPYEVENILAYNRYGEFVEFKIV</sequence>
<evidence type="ECO:0000313" key="7">
    <source>
        <dbReference type="EMBL" id="RBQ24239.1"/>
    </source>
</evidence>
<feature type="domain" description="JAB" evidence="6">
    <location>
        <begin position="28"/>
        <end position="127"/>
    </location>
</feature>
<dbReference type="GO" id="GO:0046872">
    <property type="term" value="F:metal ion binding"/>
    <property type="evidence" value="ECO:0007669"/>
    <property type="project" value="UniProtKB-KW"/>
</dbReference>
<dbReference type="Pfam" id="PF14464">
    <property type="entry name" value="Prok-JAB"/>
    <property type="match status" value="1"/>
</dbReference>
<evidence type="ECO:0000256" key="1">
    <source>
        <dbReference type="ARBA" id="ARBA00022670"/>
    </source>
</evidence>
<keyword evidence="5 7" id="KW-0482">Metalloprotease</keyword>
<dbReference type="SUPFAM" id="SSF102712">
    <property type="entry name" value="JAB1/MPN domain"/>
    <property type="match status" value="1"/>
</dbReference>
<reference evidence="7 8" key="1">
    <citation type="submission" date="2018-06" db="EMBL/GenBank/DDBJ databases">
        <title>Genomic insight into two independent archaeal endosymbiosis events.</title>
        <authorList>
            <person name="Lind A.E."/>
            <person name="Lewis W.H."/>
            <person name="Spang A."/>
            <person name="Guy L."/>
            <person name="Embley M.T."/>
            <person name="Ettema T.J.G."/>
        </authorList>
    </citation>
    <scope>NUCLEOTIDE SEQUENCE [LARGE SCALE GENOMIC DNA]</scope>
    <source>
        <strain evidence="7">NOE</strain>
    </source>
</reference>
<dbReference type="Proteomes" id="UP000253099">
    <property type="component" value="Unassembled WGS sequence"/>
</dbReference>
<keyword evidence="8" id="KW-1185">Reference proteome</keyword>
<accession>A0A366MFG2</accession>
<dbReference type="AlphaFoldDB" id="A0A366MFG2"/>
<dbReference type="InterPro" id="IPR028090">
    <property type="entry name" value="JAB_dom_prok"/>
</dbReference>
<comment type="caution">
    <text evidence="7">The sequence shown here is derived from an EMBL/GenBank/DDBJ whole genome shotgun (WGS) entry which is preliminary data.</text>
</comment>
<keyword evidence="4" id="KW-0862">Zinc</keyword>
<proteinExistence type="predicted"/>
<evidence type="ECO:0000313" key="8">
    <source>
        <dbReference type="Proteomes" id="UP000253099"/>
    </source>
</evidence>
<evidence type="ECO:0000256" key="3">
    <source>
        <dbReference type="ARBA" id="ARBA00022801"/>
    </source>
</evidence>
<evidence type="ECO:0000256" key="4">
    <source>
        <dbReference type="ARBA" id="ARBA00022833"/>
    </source>
</evidence>
<dbReference type="GO" id="GO:0006508">
    <property type="term" value="P:proteolysis"/>
    <property type="evidence" value="ECO:0007669"/>
    <property type="project" value="UniProtKB-KW"/>
</dbReference>
<dbReference type="GO" id="GO:0008237">
    <property type="term" value="F:metallopeptidase activity"/>
    <property type="evidence" value="ECO:0007669"/>
    <property type="project" value="UniProtKB-KW"/>
</dbReference>
<keyword evidence="1 7" id="KW-0645">Protease</keyword>
<organism evidence="7 8">
    <name type="scientific">Candidatus Methanobinarius endosymbioticus</name>
    <dbReference type="NCBI Taxonomy" id="2006182"/>
    <lineage>
        <taxon>Archaea</taxon>
        <taxon>Methanobacteriati</taxon>
        <taxon>Methanobacteriota</taxon>
        <taxon>Methanomada group</taxon>
        <taxon>Methanobacteria</taxon>
        <taxon>Methanobacteriales</taxon>
        <taxon>Methanobacteriaceae</taxon>
        <taxon>Candidatus Methanobinarius</taxon>
    </lineage>
</organism>
<dbReference type="EMBL" id="NIZT01000008">
    <property type="protein sequence ID" value="RBQ24239.1"/>
    <property type="molecule type" value="Genomic_DNA"/>
</dbReference>
<name>A0A366MFG2_9EURY</name>
<evidence type="ECO:0000256" key="5">
    <source>
        <dbReference type="ARBA" id="ARBA00023049"/>
    </source>
</evidence>
<evidence type="ECO:0000259" key="6">
    <source>
        <dbReference type="Pfam" id="PF14464"/>
    </source>
</evidence>
<dbReference type="Gene3D" id="3.40.140.10">
    <property type="entry name" value="Cytidine Deaminase, domain 2"/>
    <property type="match status" value="1"/>
</dbReference>
<gene>
    <name evidence="7" type="ORF">ALNOE001_03560</name>
</gene>
<evidence type="ECO:0000256" key="2">
    <source>
        <dbReference type="ARBA" id="ARBA00022723"/>
    </source>
</evidence>
<keyword evidence="2" id="KW-0479">Metal-binding</keyword>
<keyword evidence="3" id="KW-0378">Hydrolase</keyword>
<protein>
    <submittedName>
        <fullName evidence="7">Putative metalloprotease</fullName>
    </submittedName>
</protein>